<protein>
    <submittedName>
        <fullName evidence="1">Uncharacterized protein</fullName>
    </submittedName>
</protein>
<sequence length="80" mass="9421">MIYNTSQGIYSTDEEVCHSEGNQHVIELRIMLNEVEFCPTEEVIFYTSEGKYSTEVERKLSEEGFCFTTVDLKLENEYFF</sequence>
<dbReference type="EMBL" id="JAOVZV010000005">
    <property type="protein sequence ID" value="MCX8532090.1"/>
    <property type="molecule type" value="Genomic_DNA"/>
</dbReference>
<organism evidence="1 2">
    <name type="scientific">Chryseobacterium luquanense</name>
    <dbReference type="NCBI Taxonomy" id="2983766"/>
    <lineage>
        <taxon>Bacteria</taxon>
        <taxon>Pseudomonadati</taxon>
        <taxon>Bacteroidota</taxon>
        <taxon>Flavobacteriia</taxon>
        <taxon>Flavobacteriales</taxon>
        <taxon>Weeksellaceae</taxon>
        <taxon>Chryseobacterium group</taxon>
        <taxon>Chryseobacterium</taxon>
    </lineage>
</organism>
<dbReference type="RefSeq" id="WP_267280703.1">
    <property type="nucleotide sequence ID" value="NZ_JAOVZV010000005.1"/>
</dbReference>
<name>A0ABT3Y1S4_9FLAO</name>
<evidence type="ECO:0000313" key="2">
    <source>
        <dbReference type="Proteomes" id="UP001070176"/>
    </source>
</evidence>
<accession>A0ABT3Y1S4</accession>
<gene>
    <name evidence="1" type="ORF">OEA66_06965</name>
</gene>
<comment type="caution">
    <text evidence="1">The sequence shown here is derived from an EMBL/GenBank/DDBJ whole genome shotgun (WGS) entry which is preliminary data.</text>
</comment>
<dbReference type="Proteomes" id="UP001070176">
    <property type="component" value="Unassembled WGS sequence"/>
</dbReference>
<reference evidence="1" key="1">
    <citation type="submission" date="2022-10" db="EMBL/GenBank/DDBJ databases">
        <title>Chryseobacterium sp. nov., a novel bacterial species.</title>
        <authorList>
            <person name="Cao Y."/>
        </authorList>
    </citation>
    <scope>NUCLEOTIDE SEQUENCE</scope>
    <source>
        <strain evidence="1">KC 927</strain>
    </source>
</reference>
<keyword evidence="2" id="KW-1185">Reference proteome</keyword>
<proteinExistence type="predicted"/>
<evidence type="ECO:0000313" key="1">
    <source>
        <dbReference type="EMBL" id="MCX8532090.1"/>
    </source>
</evidence>